<keyword evidence="6 9" id="KW-0326">Glycosidase</keyword>
<keyword evidence="3 9" id="KW-0378">Hydrolase</keyword>
<dbReference type="EMBL" id="KN716597">
    <property type="protein sequence ID" value="KJH43057.1"/>
    <property type="molecule type" value="Genomic_DNA"/>
</dbReference>
<dbReference type="AlphaFoldDB" id="A0A0D8XH54"/>
<evidence type="ECO:0000256" key="7">
    <source>
        <dbReference type="ARBA" id="ARBA00059516"/>
    </source>
</evidence>
<organism evidence="12 13">
    <name type="scientific">Dictyocaulus viviparus</name>
    <name type="common">Bovine lungworm</name>
    <dbReference type="NCBI Taxonomy" id="29172"/>
    <lineage>
        <taxon>Eukaryota</taxon>
        <taxon>Metazoa</taxon>
        <taxon>Ecdysozoa</taxon>
        <taxon>Nematoda</taxon>
        <taxon>Chromadorea</taxon>
        <taxon>Rhabditida</taxon>
        <taxon>Rhabditina</taxon>
        <taxon>Rhabditomorpha</taxon>
        <taxon>Strongyloidea</taxon>
        <taxon>Metastrongylidae</taxon>
        <taxon>Dictyocaulus</taxon>
    </lineage>
</organism>
<evidence type="ECO:0000256" key="2">
    <source>
        <dbReference type="ARBA" id="ARBA00022723"/>
    </source>
</evidence>
<evidence type="ECO:0000256" key="10">
    <source>
        <dbReference type="SAM" id="Phobius"/>
    </source>
</evidence>
<dbReference type="InterPro" id="IPR027291">
    <property type="entry name" value="Glyco_hydro_38_N_sf"/>
</dbReference>
<evidence type="ECO:0000256" key="5">
    <source>
        <dbReference type="ARBA" id="ARBA00023157"/>
    </source>
</evidence>
<evidence type="ECO:0000313" key="13">
    <source>
        <dbReference type="Proteomes" id="UP000053766"/>
    </source>
</evidence>
<dbReference type="InterPro" id="IPR050843">
    <property type="entry name" value="Glycosyl_Hydrlase_38"/>
</dbReference>
<dbReference type="FunFam" id="1.20.1270.50:FF:000001">
    <property type="entry name" value="Alpha-mannosidase"/>
    <property type="match status" value="1"/>
</dbReference>
<dbReference type="PANTHER" id="PTHR11607">
    <property type="entry name" value="ALPHA-MANNOSIDASE"/>
    <property type="match status" value="1"/>
</dbReference>
<keyword evidence="10" id="KW-1133">Transmembrane helix</keyword>
<dbReference type="PANTHER" id="PTHR11607:SF3">
    <property type="entry name" value="LYSOSOMAL ALPHA-MANNOSIDASE"/>
    <property type="match status" value="1"/>
</dbReference>
<evidence type="ECO:0000256" key="6">
    <source>
        <dbReference type="ARBA" id="ARBA00023295"/>
    </source>
</evidence>
<keyword evidence="10" id="KW-0472">Membrane</keyword>
<feature type="transmembrane region" description="Helical" evidence="10">
    <location>
        <begin position="9"/>
        <end position="26"/>
    </location>
</feature>
<dbReference type="Pfam" id="PF01074">
    <property type="entry name" value="Glyco_hydro_38N"/>
    <property type="match status" value="1"/>
</dbReference>
<dbReference type="Proteomes" id="UP000053766">
    <property type="component" value="Unassembled WGS sequence"/>
</dbReference>
<dbReference type="Gene3D" id="3.20.110.10">
    <property type="entry name" value="Glycoside hydrolase 38, N terminal domain"/>
    <property type="match status" value="1"/>
</dbReference>
<keyword evidence="5" id="KW-1015">Disulfide bond</keyword>
<evidence type="ECO:0000256" key="3">
    <source>
        <dbReference type="ARBA" id="ARBA00022801"/>
    </source>
</evidence>
<dbReference type="SUPFAM" id="SSF88713">
    <property type="entry name" value="Glycoside hydrolase/deacetylase"/>
    <property type="match status" value="1"/>
</dbReference>
<evidence type="ECO:0000256" key="8">
    <source>
        <dbReference type="ARBA" id="ARBA00093232"/>
    </source>
</evidence>
<dbReference type="CDD" id="cd10809">
    <property type="entry name" value="GH38N_AMII_GMII_SfManIII_like"/>
    <property type="match status" value="1"/>
</dbReference>
<dbReference type="OrthoDB" id="10261055at2759"/>
<dbReference type="GO" id="GO:0046872">
    <property type="term" value="F:metal ion binding"/>
    <property type="evidence" value="ECO:0007669"/>
    <property type="project" value="UniProtKB-KW"/>
</dbReference>
<dbReference type="EC" id="3.2.1.-" evidence="9"/>
<dbReference type="InterPro" id="IPR011330">
    <property type="entry name" value="Glyco_hydro/deAcase_b/a-brl"/>
</dbReference>
<dbReference type="InterPro" id="IPR013780">
    <property type="entry name" value="Glyco_hydro_b"/>
</dbReference>
<evidence type="ECO:0000256" key="9">
    <source>
        <dbReference type="RuleBase" id="RU361199"/>
    </source>
</evidence>
<dbReference type="GO" id="GO:0004572">
    <property type="term" value="F:mannosyl-oligosaccharide 1,3-1,6-alpha-mannosidase activity"/>
    <property type="evidence" value="ECO:0007669"/>
    <property type="project" value="UniProtKB-EC"/>
</dbReference>
<dbReference type="STRING" id="29172.A0A0D8XH54"/>
<accession>A0A0D8XH54</accession>
<protein>
    <recommendedName>
        <fullName evidence="9">Alpha-mannosidase</fullName>
        <ecNumber evidence="9">3.2.1.-</ecNumber>
    </recommendedName>
</protein>
<dbReference type="GO" id="GO:0006013">
    <property type="term" value="P:mannose metabolic process"/>
    <property type="evidence" value="ECO:0007669"/>
    <property type="project" value="InterPro"/>
</dbReference>
<keyword evidence="10" id="KW-0812">Transmembrane</keyword>
<comment type="cofactor">
    <cofactor evidence="9">
        <name>Zn(2+)</name>
        <dbReference type="ChEBI" id="CHEBI:29105"/>
    </cofactor>
    <text evidence="9">Binds 1 zinc ion per subunit.</text>
</comment>
<dbReference type="Pfam" id="PF09261">
    <property type="entry name" value="Alpha-mann_mid"/>
    <property type="match status" value="1"/>
</dbReference>
<dbReference type="InterPro" id="IPR015341">
    <property type="entry name" value="Glyco_hydro_38_cen"/>
</dbReference>
<evidence type="ECO:0000256" key="1">
    <source>
        <dbReference type="ARBA" id="ARBA00009792"/>
    </source>
</evidence>
<sequence>MMSRYNKNIFSVGIIFTFIVVCLYLYNSIEYKAGSPGSVLDESSITNLKIKVGVLQNLLNNNRDELAALKLRIMDTKEERIEQWDKKGEENDDVKYVKSVNDVQVLDNKVEERENHDVVDDEQRRVVPKPNKLAGNKVAVVRDVLSKITTPSLSSVCQLRQNYTMSPSDVQMLDLYDLLSFDNPDGGAWKQGWDVNYDKDRVREERTLEVIVVPHSHCDPGWLRTFEQYYGDKTRYILDGMLRHVGDDEKDMRFIYAEISFFELWWKNQSESNRLKVKQLLNSGKLEIVTGGWVMTDEANSHYFSIITELFEGHEWISNHIGDYRPTSHWSIDPFGLSPSIPFLLSAANITNAAIQRVHYSVKKHLAKNKQLEFMWRQLWGAHGKSDMRTHLFPFYSYDIPHTCGPDPKICCQFDFKRLPSGGANCPWNIQPVKITAENVHSRAFILYDQYRKKSELYKTNVLLVPLGDDFRYDEEFEWVEQYENYKQLFDEMNRNEEWNVNARFGTLADYFTELDRSLRVEEQSLPILSGDFFTYSDRDDHYWSGYFTSRPFYKQMDRILQHHLRAAEISFSLSSMMGKKATNTVFSKLVLARRALSLFQHHDGVTGTARDHVVIDYGTKMLAALYATEDVLTESLAALIGVGELAANDMVLDEYRKEHDALPIRRTYTIGDFVVVFNTLSRSRHEHTCIHVDSLYAYLKNDNNKEIQQQISPMFELRENKMVPSDKYELCFLDNLKPFGINIYEVSDSLNSFRTIPVAISATTPVNIKGFKFAPIVNNTFTLSNSLLTATFDARSGFIKSVTPVGHKQIDINLKYVHYGVRGHKKIHSDGDNLSGAYLFLPDGEAKEIASVDHDIVVVDGPVLKKVLVAASPDLKILQVYSLSQNSPSLEITNEVDIRTKLNFELAMRITTNIESGENLYTDLNGIQFILRRRMLNKLPLQAHFYPMPASAYIEDVSSRLSLLGSQALGVASLKSGELEVMLDRRLEQDDGRGLSQPVLDNHRTLSRFRLLVEPLKSDKETGKEKVGFYSLVGLAQTMEVHYPIVRMISKDKPTNMMDSGLPSSLPCDVHIVNLRTMASPTRYESDGSASPRNEAALILYRPFTDCRSTLRLQSDCKEQRNSVG</sequence>
<keyword evidence="13" id="KW-1185">Reference proteome</keyword>
<dbReference type="InterPro" id="IPR011013">
    <property type="entry name" value="Gal_mutarotase_sf_dom"/>
</dbReference>
<dbReference type="InterPro" id="IPR028995">
    <property type="entry name" value="Glyco_hydro_57/38_cen_sf"/>
</dbReference>
<keyword evidence="4 9" id="KW-0862">Zinc</keyword>
<dbReference type="Pfam" id="PF07748">
    <property type="entry name" value="Glyco_hydro_38C"/>
    <property type="match status" value="1"/>
</dbReference>
<dbReference type="Gene3D" id="1.20.1270.50">
    <property type="entry name" value="Glycoside hydrolase family 38, central domain"/>
    <property type="match status" value="1"/>
</dbReference>
<dbReference type="FunFam" id="3.20.110.10:FF:000003">
    <property type="entry name" value="Alpha-mannosidase"/>
    <property type="match status" value="1"/>
</dbReference>
<keyword evidence="2 9" id="KW-0479">Metal-binding</keyword>
<dbReference type="SUPFAM" id="SSF74650">
    <property type="entry name" value="Galactose mutarotase-like"/>
    <property type="match status" value="1"/>
</dbReference>
<reference evidence="13" key="2">
    <citation type="journal article" date="2016" name="Sci. Rep.">
        <title>Dictyocaulus viviparus genome, variome and transcriptome elucidate lungworm biology and support future intervention.</title>
        <authorList>
            <person name="McNulty S.N."/>
            <person name="Strube C."/>
            <person name="Rosa B.A."/>
            <person name="Martin J.C."/>
            <person name="Tyagi R."/>
            <person name="Choi Y.J."/>
            <person name="Wang Q."/>
            <person name="Hallsworth Pepin K."/>
            <person name="Zhang X."/>
            <person name="Ozersky P."/>
            <person name="Wilson R.K."/>
            <person name="Sternberg P.W."/>
            <person name="Gasser R.B."/>
            <person name="Mitreva M."/>
        </authorList>
    </citation>
    <scope>NUCLEOTIDE SEQUENCE [LARGE SCALE GENOMIC DNA]</scope>
    <source>
        <strain evidence="13">HannoverDv2000</strain>
    </source>
</reference>
<evidence type="ECO:0000256" key="4">
    <source>
        <dbReference type="ARBA" id="ARBA00022833"/>
    </source>
</evidence>
<comment type="function">
    <text evidence="7">Catalyzes the first committed step in the biosynthesis of complex N-glycans. It controls conversion of high mannose to complex N-glycans; the final hydrolytic step in the N-glycan maturation pathway.</text>
</comment>
<comment type="catalytic activity">
    <reaction evidence="8">
        <text>N(4)-{beta-D-GlcNAc-(1-&gt;2)-alpha-D-Man-(1-&gt;3)-[alpha-D-Man-(1-&gt;3)-[alpha-D-Man-(1-&gt;6)]-alpha-D-Man-(1-&gt;6)]-beta-D-Man-(1-&gt;4)-beta-D-GlcNAc-(1-&gt;4)-beta-D-GlcNAc}-L-asparaginyl-[protein] + 2 H2O = 2 alpha-D-mannopyranose + an N(4)-{beta-D-GlcNAc-(1-&gt;2)-alpha-D-Man-(1-&gt;3)-[alpha-D-Man-(1-&gt;6)]-beta-D-Man-(1-&gt;4)-beta-D-GlcNAc-(1-&gt;4)-beta-D-GlcNAc}-L-asparaginyl-[protein]</text>
        <dbReference type="Rhea" id="RHEA:56052"/>
        <dbReference type="Rhea" id="RHEA-COMP:14368"/>
        <dbReference type="Rhea" id="RHEA-COMP:14369"/>
        <dbReference type="ChEBI" id="CHEBI:15377"/>
        <dbReference type="ChEBI" id="CHEBI:28729"/>
        <dbReference type="ChEBI" id="CHEBI:60615"/>
        <dbReference type="ChEBI" id="CHEBI:60625"/>
        <dbReference type="EC" id="3.2.1.114"/>
    </reaction>
</comment>
<reference evidence="12 13" key="1">
    <citation type="submission" date="2013-11" db="EMBL/GenBank/DDBJ databases">
        <title>Draft genome of the bovine lungworm Dictyocaulus viviparus.</title>
        <authorList>
            <person name="Mitreva M."/>
        </authorList>
    </citation>
    <scope>NUCLEOTIDE SEQUENCE [LARGE SCALE GENOMIC DNA]</scope>
    <source>
        <strain evidence="12 13">HannoverDv2000</strain>
    </source>
</reference>
<dbReference type="SUPFAM" id="SSF88688">
    <property type="entry name" value="Families 57/38 glycoside transferase middle domain"/>
    <property type="match status" value="1"/>
</dbReference>
<dbReference type="GO" id="GO:0000139">
    <property type="term" value="C:Golgi membrane"/>
    <property type="evidence" value="ECO:0007669"/>
    <property type="project" value="TreeGrafter"/>
</dbReference>
<dbReference type="InterPro" id="IPR000602">
    <property type="entry name" value="Glyco_hydro_38_N"/>
</dbReference>
<dbReference type="InterPro" id="IPR037094">
    <property type="entry name" value="Glyco_hydro_38_cen_sf"/>
</dbReference>
<feature type="domain" description="Glycoside hydrolase family 38 central" evidence="11">
    <location>
        <begin position="542"/>
        <end position="622"/>
    </location>
</feature>
<dbReference type="GO" id="GO:0030246">
    <property type="term" value="F:carbohydrate binding"/>
    <property type="evidence" value="ECO:0007669"/>
    <property type="project" value="InterPro"/>
</dbReference>
<evidence type="ECO:0000313" key="12">
    <source>
        <dbReference type="EMBL" id="KJH43057.1"/>
    </source>
</evidence>
<name>A0A0D8XH54_DICVI</name>
<evidence type="ECO:0000259" key="11">
    <source>
        <dbReference type="SMART" id="SM00872"/>
    </source>
</evidence>
<proteinExistence type="inferred from homology"/>
<dbReference type="GO" id="GO:0006491">
    <property type="term" value="P:N-glycan processing"/>
    <property type="evidence" value="ECO:0007669"/>
    <property type="project" value="TreeGrafter"/>
</dbReference>
<comment type="similarity">
    <text evidence="1 9">Belongs to the glycosyl hydrolase 38 family.</text>
</comment>
<dbReference type="SMART" id="SM00872">
    <property type="entry name" value="Alpha-mann_mid"/>
    <property type="match status" value="1"/>
</dbReference>
<dbReference type="Gene3D" id="2.70.98.30">
    <property type="entry name" value="Golgi alpha-mannosidase II, domain 4"/>
    <property type="match status" value="1"/>
</dbReference>
<dbReference type="Gene3D" id="2.60.40.1180">
    <property type="entry name" value="Golgi alpha-mannosidase II"/>
    <property type="match status" value="1"/>
</dbReference>
<dbReference type="InterPro" id="IPR011682">
    <property type="entry name" value="Glyco_hydro_38_C"/>
</dbReference>
<gene>
    <name evidence="12" type="ORF">DICVIV_10947</name>
</gene>